<protein>
    <submittedName>
        <fullName evidence="1">Uncharacterized protein</fullName>
    </submittedName>
</protein>
<dbReference type="EMBL" id="CM037629">
    <property type="protein sequence ID" value="KAH7990555.1"/>
    <property type="molecule type" value="Genomic_DNA"/>
</dbReference>
<proteinExistence type="predicted"/>
<gene>
    <name evidence="1" type="ORF">K3G42_008306</name>
</gene>
<accession>A0ACB8EE79</accession>
<name>A0ACB8EE79_9SAUR</name>
<dbReference type="Proteomes" id="UP000827872">
    <property type="component" value="Linkage Group LG16"/>
</dbReference>
<comment type="caution">
    <text evidence="1">The sequence shown here is derived from an EMBL/GenBank/DDBJ whole genome shotgun (WGS) entry which is preliminary data.</text>
</comment>
<reference evidence="1" key="1">
    <citation type="submission" date="2021-08" db="EMBL/GenBank/DDBJ databases">
        <title>The first chromosome-level gecko genome reveals the dynamic sex chromosomes of Neotropical dwarf geckos (Sphaerodactylidae: Sphaerodactylus).</title>
        <authorList>
            <person name="Pinto B.J."/>
            <person name="Keating S.E."/>
            <person name="Gamble T."/>
        </authorList>
    </citation>
    <scope>NUCLEOTIDE SEQUENCE</scope>
    <source>
        <strain evidence="1">TG3544</strain>
    </source>
</reference>
<organism evidence="1 2">
    <name type="scientific">Sphaerodactylus townsendi</name>
    <dbReference type="NCBI Taxonomy" id="933632"/>
    <lineage>
        <taxon>Eukaryota</taxon>
        <taxon>Metazoa</taxon>
        <taxon>Chordata</taxon>
        <taxon>Craniata</taxon>
        <taxon>Vertebrata</taxon>
        <taxon>Euteleostomi</taxon>
        <taxon>Lepidosauria</taxon>
        <taxon>Squamata</taxon>
        <taxon>Bifurcata</taxon>
        <taxon>Gekkota</taxon>
        <taxon>Sphaerodactylidae</taxon>
        <taxon>Sphaerodactylus</taxon>
    </lineage>
</organism>
<keyword evidence="2" id="KW-1185">Reference proteome</keyword>
<evidence type="ECO:0000313" key="1">
    <source>
        <dbReference type="EMBL" id="KAH7990555.1"/>
    </source>
</evidence>
<sequence>MNSCCRERRGEKSSLFAWLEEMGSWGPLQDDPNCAENGPACEAAEEQSPRGKAWKSVTKLRPPEEEKHFGDYFGIK</sequence>
<evidence type="ECO:0000313" key="2">
    <source>
        <dbReference type="Proteomes" id="UP000827872"/>
    </source>
</evidence>